<dbReference type="AlphaFoldDB" id="A0AAV8ZBN3"/>
<evidence type="ECO:0000313" key="1">
    <source>
        <dbReference type="EMBL" id="KAJ8961614.1"/>
    </source>
</evidence>
<gene>
    <name evidence="1" type="ORF">NQ314_005904</name>
</gene>
<name>A0AAV8ZBN3_9CUCU</name>
<proteinExistence type="predicted"/>
<evidence type="ECO:0000313" key="2">
    <source>
        <dbReference type="Proteomes" id="UP001162156"/>
    </source>
</evidence>
<comment type="caution">
    <text evidence="1">The sequence shown here is derived from an EMBL/GenBank/DDBJ whole genome shotgun (WGS) entry which is preliminary data.</text>
</comment>
<accession>A0AAV8ZBN3</accession>
<organism evidence="1 2">
    <name type="scientific">Rhamnusium bicolor</name>
    <dbReference type="NCBI Taxonomy" id="1586634"/>
    <lineage>
        <taxon>Eukaryota</taxon>
        <taxon>Metazoa</taxon>
        <taxon>Ecdysozoa</taxon>
        <taxon>Arthropoda</taxon>
        <taxon>Hexapoda</taxon>
        <taxon>Insecta</taxon>
        <taxon>Pterygota</taxon>
        <taxon>Neoptera</taxon>
        <taxon>Endopterygota</taxon>
        <taxon>Coleoptera</taxon>
        <taxon>Polyphaga</taxon>
        <taxon>Cucujiformia</taxon>
        <taxon>Chrysomeloidea</taxon>
        <taxon>Cerambycidae</taxon>
        <taxon>Lepturinae</taxon>
        <taxon>Rhagiini</taxon>
        <taxon>Rhamnusium</taxon>
    </lineage>
</organism>
<protein>
    <submittedName>
        <fullName evidence="1">Uncharacterized protein</fullName>
    </submittedName>
</protein>
<sequence>MHTTEAMKSTTENQKYESSIQRALAWLITQRESNWGWRNDTPKVLTALQLAPQEESASLLPPPLEMQLSVKQLEVEIVILLWR</sequence>
<dbReference type="Proteomes" id="UP001162156">
    <property type="component" value="Unassembled WGS sequence"/>
</dbReference>
<reference evidence="1" key="1">
    <citation type="journal article" date="2023" name="Insect Mol. Biol.">
        <title>Genome sequencing provides insights into the evolution of gene families encoding plant cell wall-degrading enzymes in longhorned beetles.</title>
        <authorList>
            <person name="Shin N.R."/>
            <person name="Okamura Y."/>
            <person name="Kirsch R."/>
            <person name="Pauchet Y."/>
        </authorList>
    </citation>
    <scope>NUCLEOTIDE SEQUENCE</scope>
    <source>
        <strain evidence="1">RBIC_L_NR</strain>
    </source>
</reference>
<dbReference type="EMBL" id="JANEYF010001609">
    <property type="protein sequence ID" value="KAJ8961614.1"/>
    <property type="molecule type" value="Genomic_DNA"/>
</dbReference>
<keyword evidence="2" id="KW-1185">Reference proteome</keyword>